<evidence type="ECO:0000256" key="1">
    <source>
        <dbReference type="ARBA" id="ARBA00004442"/>
    </source>
</evidence>
<organism evidence="5 6">
    <name type="scientific">Flavivirga amylovorans</name>
    <dbReference type="NCBI Taxonomy" id="870486"/>
    <lineage>
        <taxon>Bacteria</taxon>
        <taxon>Pseudomonadati</taxon>
        <taxon>Bacteroidota</taxon>
        <taxon>Flavobacteriia</taxon>
        <taxon>Flavobacteriales</taxon>
        <taxon>Flavobacteriaceae</taxon>
        <taxon>Flavivirga</taxon>
    </lineage>
</organism>
<dbReference type="InterPro" id="IPR036942">
    <property type="entry name" value="Beta-barrel_TonB_sf"/>
</dbReference>
<evidence type="ECO:0000259" key="4">
    <source>
        <dbReference type="Pfam" id="PF07715"/>
    </source>
</evidence>
<dbReference type="SUPFAM" id="SSF49464">
    <property type="entry name" value="Carboxypeptidase regulatory domain-like"/>
    <property type="match status" value="1"/>
</dbReference>
<dbReference type="Gene3D" id="2.40.170.20">
    <property type="entry name" value="TonB-dependent receptor, beta-barrel domain"/>
    <property type="match status" value="1"/>
</dbReference>
<dbReference type="Gene3D" id="2.170.130.10">
    <property type="entry name" value="TonB-dependent receptor, plug domain"/>
    <property type="match status" value="1"/>
</dbReference>
<dbReference type="EMBL" id="JAUOEM010000002">
    <property type="protein sequence ID" value="MDO5987040.1"/>
    <property type="molecule type" value="Genomic_DNA"/>
</dbReference>
<dbReference type="SUPFAM" id="SSF56935">
    <property type="entry name" value="Porins"/>
    <property type="match status" value="1"/>
</dbReference>
<dbReference type="InterPro" id="IPR008969">
    <property type="entry name" value="CarboxyPept-like_regulatory"/>
</dbReference>
<dbReference type="InterPro" id="IPR012910">
    <property type="entry name" value="Plug_dom"/>
</dbReference>
<comment type="subcellular location">
    <subcellularLocation>
        <location evidence="1">Cell outer membrane</location>
    </subcellularLocation>
</comment>
<keyword evidence="2" id="KW-0472">Membrane</keyword>
<dbReference type="Proteomes" id="UP001176891">
    <property type="component" value="Unassembled WGS sequence"/>
</dbReference>
<evidence type="ECO:0000313" key="5">
    <source>
        <dbReference type="EMBL" id="MDO5987040.1"/>
    </source>
</evidence>
<accession>A0ABT8X0A6</accession>
<gene>
    <name evidence="5" type="ORF">Q4Q39_06420</name>
</gene>
<dbReference type="InterPro" id="IPR037066">
    <property type="entry name" value="Plug_dom_sf"/>
</dbReference>
<proteinExistence type="predicted"/>
<dbReference type="RefSeq" id="WP_303281583.1">
    <property type="nucleotide sequence ID" value="NZ_BAABCZ010000005.1"/>
</dbReference>
<reference evidence="5" key="1">
    <citation type="submission" date="2023-07" db="EMBL/GenBank/DDBJ databases">
        <title>Two novel species in the genus Flavivirga.</title>
        <authorList>
            <person name="Kwon K."/>
        </authorList>
    </citation>
    <scope>NUCLEOTIDE SEQUENCE</scope>
    <source>
        <strain evidence="5">KACC 14157</strain>
    </source>
</reference>
<sequence length="871" mass="98371">MKKTLYLFILLIPFLSLSQEKLSINYQNTYLKTVLKDIETKSGLLFSYSETLVANKLINFIATSISIEDLLKELKKQTALTFDKISEKQIIIKAPKIDICGYLFDSDTKDNLPFATIVVQGTDHGTTTNESGFFELHNMDPNSNIVIQYLGYKDMRLPALELKEGTCKNLYLRTNAQALNDIIITAYITKGLNKNNDGSTLIRNDALGLLPGLTEPDVFKSLQLIPGITSLNESASDIQIRGGSQDQNLIYFDDIKMYNTGHFFGMISSINPYVVESTKIYKGGASPEYGDRVSGVIDISSANTVIDSTTIGIGINGTHADAFIKTPIAKSVGITASARRALTDVFQTPTYDAIADKVFQNTKVVTNNAGVVVEDDDDTSEISGENEFYFYDTNIKLIAEPSENDLITVSGLITKNDLNFSTIDDEDNTSDQLQIENQGASLLWSGTKFKKMKHSLKGYYSYFNSFYDNLFTEEGIVEEENLRKNRVEEYGFDAKIEYEFIDNHAIKLGYQYTNTGVFFQLFRDELDNNTIDPDDDEDVILSGDTRDFNEIKNQENQTHSIYGEYLFRPNNKGVLSLGVRASHYSAINDYFIEPRLNAEFPINKDIRLKVTAEKRYQTISQLVNFEDTQLRLENQIWTLSDGGDIPVLESTQFSSGFLIDLNGWIFDIDAYVKNIEGLTSFTNGFTNASEDFSTGESDIFGIDVLLKKKINDFNFWLGYTFNDVQYTFKSLQNSSFPGNNDVTNNFRASTSYNLGTWELSLGWMYRTGSPFTPVDNFNVTSGDIDFGLINSERLPNYHRLDASLLYHFKLSQRNKTRGVFGVSLQNIYSRQIPLSVFYRVDTNPNTGVEELDRIEQLSLGFTPNATFRLYF</sequence>
<keyword evidence="3" id="KW-0998">Cell outer membrane</keyword>
<name>A0ABT8X0A6_9FLAO</name>
<protein>
    <submittedName>
        <fullName evidence="5">Carboxypeptidase-like regulatory domain-containing protein</fullName>
    </submittedName>
</protein>
<evidence type="ECO:0000256" key="2">
    <source>
        <dbReference type="ARBA" id="ARBA00023136"/>
    </source>
</evidence>
<comment type="caution">
    <text evidence="5">The sequence shown here is derived from an EMBL/GenBank/DDBJ whole genome shotgun (WGS) entry which is preliminary data.</text>
</comment>
<dbReference type="Pfam" id="PF13715">
    <property type="entry name" value="CarbopepD_reg_2"/>
    <property type="match status" value="1"/>
</dbReference>
<evidence type="ECO:0000313" key="6">
    <source>
        <dbReference type="Proteomes" id="UP001176891"/>
    </source>
</evidence>
<keyword evidence="6" id="KW-1185">Reference proteome</keyword>
<evidence type="ECO:0000256" key="3">
    <source>
        <dbReference type="ARBA" id="ARBA00023237"/>
    </source>
</evidence>
<dbReference type="Gene3D" id="2.60.40.1120">
    <property type="entry name" value="Carboxypeptidase-like, regulatory domain"/>
    <property type="match status" value="1"/>
</dbReference>
<dbReference type="Pfam" id="PF07715">
    <property type="entry name" value="Plug"/>
    <property type="match status" value="1"/>
</dbReference>
<feature type="domain" description="TonB-dependent receptor plug" evidence="4">
    <location>
        <begin position="218"/>
        <end position="294"/>
    </location>
</feature>